<feature type="transmembrane region" description="Helical" evidence="6">
    <location>
        <begin position="223"/>
        <end position="244"/>
    </location>
</feature>
<dbReference type="RefSeq" id="XP_038745873.1">
    <property type="nucleotide sequence ID" value="XM_038889072.1"/>
</dbReference>
<evidence type="ECO:0000256" key="3">
    <source>
        <dbReference type="ARBA" id="ARBA00022989"/>
    </source>
</evidence>
<evidence type="ECO:0000256" key="5">
    <source>
        <dbReference type="SAM" id="MobiDB-lite"/>
    </source>
</evidence>
<reference evidence="7" key="2">
    <citation type="submission" date="2020-11" db="EMBL/GenBank/DDBJ databases">
        <title>Whole genome sequencing of Colletotrichum sp.</title>
        <authorList>
            <person name="Li H."/>
        </authorList>
    </citation>
    <scope>NUCLEOTIDE SEQUENCE</scope>
    <source>
        <strain evidence="7">CkLH20</strain>
    </source>
</reference>
<keyword evidence="8" id="KW-1185">Reference proteome</keyword>
<comment type="caution">
    <text evidence="7">The sequence shown here is derived from an EMBL/GenBank/DDBJ whole genome shotgun (WGS) entry which is preliminary data.</text>
</comment>
<feature type="transmembrane region" description="Helical" evidence="6">
    <location>
        <begin position="473"/>
        <end position="494"/>
    </location>
</feature>
<dbReference type="Pfam" id="PF07690">
    <property type="entry name" value="MFS_1"/>
    <property type="match status" value="1"/>
</dbReference>
<feature type="transmembrane region" description="Helical" evidence="6">
    <location>
        <begin position="367"/>
        <end position="388"/>
    </location>
</feature>
<gene>
    <name evidence="7" type="ORF">CkaCkLH20_06355</name>
</gene>
<accession>A0A9P6I624</accession>
<keyword evidence="3 6" id="KW-1133">Transmembrane helix</keyword>
<dbReference type="AlphaFoldDB" id="A0A9P6I624"/>
<dbReference type="PANTHER" id="PTHR23502:SF164">
    <property type="entry name" value="MAJOR FACILITATOR SUPERFAMILY (MFS) PROFILE DOMAIN-CONTAINING PROTEIN"/>
    <property type="match status" value="1"/>
</dbReference>
<evidence type="ECO:0000256" key="1">
    <source>
        <dbReference type="ARBA" id="ARBA00004141"/>
    </source>
</evidence>
<keyword evidence="4 6" id="KW-0472">Membrane</keyword>
<dbReference type="EMBL" id="JAATWM020000018">
    <property type="protein sequence ID" value="KAF9876412.1"/>
    <property type="molecule type" value="Genomic_DNA"/>
</dbReference>
<dbReference type="OrthoDB" id="5215911at2759"/>
<evidence type="ECO:0000313" key="7">
    <source>
        <dbReference type="EMBL" id="KAF9876412.1"/>
    </source>
</evidence>
<protein>
    <submittedName>
        <fullName evidence="7">Major facilitator superfamily transporter</fullName>
    </submittedName>
</protein>
<proteinExistence type="predicted"/>
<sequence>MHEPTNTKDDEPRVDTVESPIRKGHDKQDAQAHGTVQLLQGGSVVLIPTPSPDPKDPLNLPTWHKYLIIFVVGSYSAIAVLVTSGLGAVFPSVLKEYPPEEATRATDLLTYPTLFMGIGNLFSMPLCVTVGRRPVFLASLVLMVISGLWCAFSGSLSSHIAGRNFYSIAAGQSEALAPFIIEEIHFLHERSAKLSWFIGVQTVGTAGMFVATAYIVPAWGIKWWYIIVTLINVVILGLAFFFAVETKYDRPKDADRGAVHLKLDDDGNVAKQGDTEMVFQVTTRENHVLQPEVFGERTWRSDLRIFHFKPEWRQTLVFYRETFQSLCLPNIVWMLLINGTFLGIYIYQASTFATILMSPPYSFQSEWLGYVQLVQVLDCVIMVPLLGYGSDMLARTKSTLKNGVFQPEYRLIILSIPIVSAIVACVFYGQAGAFPERWHWMTIVAPYHVGYFAFLGANLIGITYAIDSFPSKAGPLLLVICAGRGFISFGLSYSTVPLINLTGYNGAMNIFAIISGVLGAITIPVYFFGSRIRMWATRKLWPEIAQ</sequence>
<name>A0A9P6I624_9PEZI</name>
<feature type="transmembrane region" description="Helical" evidence="6">
    <location>
        <begin position="135"/>
        <end position="158"/>
    </location>
</feature>
<dbReference type="GO" id="GO:0005886">
    <property type="term" value="C:plasma membrane"/>
    <property type="evidence" value="ECO:0007669"/>
    <property type="project" value="TreeGrafter"/>
</dbReference>
<feature type="transmembrane region" description="Helical" evidence="6">
    <location>
        <begin position="109"/>
        <end position="128"/>
    </location>
</feature>
<evidence type="ECO:0000256" key="2">
    <source>
        <dbReference type="ARBA" id="ARBA00022692"/>
    </source>
</evidence>
<keyword evidence="2 6" id="KW-0812">Transmembrane</keyword>
<dbReference type="PANTHER" id="PTHR23502">
    <property type="entry name" value="MAJOR FACILITATOR SUPERFAMILY"/>
    <property type="match status" value="1"/>
</dbReference>
<dbReference type="SUPFAM" id="SSF103473">
    <property type="entry name" value="MFS general substrate transporter"/>
    <property type="match status" value="1"/>
</dbReference>
<organism evidence="7 8">
    <name type="scientific">Colletotrichum karsti</name>
    <dbReference type="NCBI Taxonomy" id="1095194"/>
    <lineage>
        <taxon>Eukaryota</taxon>
        <taxon>Fungi</taxon>
        <taxon>Dikarya</taxon>
        <taxon>Ascomycota</taxon>
        <taxon>Pezizomycotina</taxon>
        <taxon>Sordariomycetes</taxon>
        <taxon>Hypocreomycetidae</taxon>
        <taxon>Glomerellales</taxon>
        <taxon>Glomerellaceae</taxon>
        <taxon>Colletotrichum</taxon>
        <taxon>Colletotrichum boninense species complex</taxon>
    </lineage>
</organism>
<feature type="transmembrane region" description="Helical" evidence="6">
    <location>
        <begin position="449"/>
        <end position="466"/>
    </location>
</feature>
<dbReference type="Gene3D" id="1.20.1250.20">
    <property type="entry name" value="MFS general substrate transporter like domains"/>
    <property type="match status" value="1"/>
</dbReference>
<dbReference type="InterPro" id="IPR011701">
    <property type="entry name" value="MFS"/>
</dbReference>
<dbReference type="Proteomes" id="UP000781932">
    <property type="component" value="Unassembled WGS sequence"/>
</dbReference>
<dbReference type="InterPro" id="IPR036259">
    <property type="entry name" value="MFS_trans_sf"/>
</dbReference>
<dbReference type="GO" id="GO:0022857">
    <property type="term" value="F:transmembrane transporter activity"/>
    <property type="evidence" value="ECO:0007669"/>
    <property type="project" value="InterPro"/>
</dbReference>
<evidence type="ECO:0000256" key="6">
    <source>
        <dbReference type="SAM" id="Phobius"/>
    </source>
</evidence>
<comment type="subcellular location">
    <subcellularLocation>
        <location evidence="1">Membrane</location>
        <topology evidence="1">Multi-pass membrane protein</topology>
    </subcellularLocation>
</comment>
<reference evidence="7" key="1">
    <citation type="submission" date="2020-03" db="EMBL/GenBank/DDBJ databases">
        <authorList>
            <person name="He L."/>
        </authorList>
    </citation>
    <scope>NUCLEOTIDE SEQUENCE</scope>
    <source>
        <strain evidence="7">CkLH20</strain>
    </source>
</reference>
<feature type="transmembrane region" description="Helical" evidence="6">
    <location>
        <begin position="66"/>
        <end position="89"/>
    </location>
</feature>
<feature type="transmembrane region" description="Helical" evidence="6">
    <location>
        <begin position="506"/>
        <end position="529"/>
    </location>
</feature>
<feature type="transmembrane region" description="Helical" evidence="6">
    <location>
        <begin position="326"/>
        <end position="347"/>
    </location>
</feature>
<feature type="region of interest" description="Disordered" evidence="5">
    <location>
        <begin position="1"/>
        <end position="30"/>
    </location>
</feature>
<feature type="transmembrane region" description="Helical" evidence="6">
    <location>
        <begin position="194"/>
        <end position="217"/>
    </location>
</feature>
<evidence type="ECO:0000313" key="8">
    <source>
        <dbReference type="Proteomes" id="UP000781932"/>
    </source>
</evidence>
<feature type="transmembrane region" description="Helical" evidence="6">
    <location>
        <begin position="409"/>
        <end position="429"/>
    </location>
</feature>
<dbReference type="GeneID" id="62162146"/>
<evidence type="ECO:0000256" key="4">
    <source>
        <dbReference type="ARBA" id="ARBA00023136"/>
    </source>
</evidence>